<accession>A0A0B2UM85</accession>
<dbReference type="GO" id="GO:0003688">
    <property type="term" value="F:DNA replication origin binding"/>
    <property type="evidence" value="ECO:0007669"/>
    <property type="project" value="TreeGrafter"/>
</dbReference>
<proteinExistence type="inferred from homology"/>
<dbReference type="RefSeq" id="XP_014564127.1">
    <property type="nucleotide sequence ID" value="XM_014708641.1"/>
</dbReference>
<dbReference type="SUPFAM" id="SSF52540">
    <property type="entry name" value="P-loop containing nucleoside triphosphate hydrolases"/>
    <property type="match status" value="1"/>
</dbReference>
<feature type="domain" description="AAA+ ATPase" evidence="3">
    <location>
        <begin position="25"/>
        <end position="163"/>
    </location>
</feature>
<dbReference type="CDD" id="cd00009">
    <property type="entry name" value="AAA"/>
    <property type="match status" value="1"/>
</dbReference>
<dbReference type="SMART" id="SM00382">
    <property type="entry name" value="AAA"/>
    <property type="match status" value="1"/>
</dbReference>
<dbReference type="FunCoup" id="A0A0B2UM85">
    <property type="interactions" value="68"/>
</dbReference>
<dbReference type="GO" id="GO:0006270">
    <property type="term" value="P:DNA replication initiation"/>
    <property type="evidence" value="ECO:0007669"/>
    <property type="project" value="TreeGrafter"/>
</dbReference>
<dbReference type="OrthoDB" id="1926878at2759"/>
<evidence type="ECO:0000313" key="4">
    <source>
        <dbReference type="EMBL" id="KHN70085.1"/>
    </source>
</evidence>
<keyword evidence="5" id="KW-1185">Reference proteome</keyword>
<comment type="caution">
    <text evidence="4">The sequence shown here is derived from an EMBL/GenBank/DDBJ whole genome shotgun (WGS) entry which is preliminary data.</text>
</comment>
<name>A0A0B2UM85_9MICR</name>
<dbReference type="InterPro" id="IPR050311">
    <property type="entry name" value="ORC1/CDC6"/>
</dbReference>
<dbReference type="GeneID" id="26261356"/>
<dbReference type="PANTHER" id="PTHR10763:SF26">
    <property type="entry name" value="CELL DIVISION CONTROL PROTEIN 6 HOMOLOG"/>
    <property type="match status" value="1"/>
</dbReference>
<dbReference type="EMBL" id="JOKQ01000003">
    <property type="protein sequence ID" value="KHN70085.1"/>
    <property type="molecule type" value="Genomic_DNA"/>
</dbReference>
<dbReference type="Gene3D" id="3.40.50.300">
    <property type="entry name" value="P-loop containing nucleotide triphosphate hydrolases"/>
    <property type="match status" value="1"/>
</dbReference>
<dbReference type="STRING" id="1354746.A0A0B2UM85"/>
<dbReference type="InterPro" id="IPR003593">
    <property type="entry name" value="AAA+_ATPase"/>
</dbReference>
<dbReference type="GO" id="GO:0033314">
    <property type="term" value="P:mitotic DNA replication checkpoint signaling"/>
    <property type="evidence" value="ECO:0007669"/>
    <property type="project" value="TreeGrafter"/>
</dbReference>
<evidence type="ECO:0000256" key="2">
    <source>
        <dbReference type="ARBA" id="ARBA00022705"/>
    </source>
</evidence>
<evidence type="ECO:0000256" key="1">
    <source>
        <dbReference type="ARBA" id="ARBA00006184"/>
    </source>
</evidence>
<dbReference type="Pfam" id="PF13401">
    <property type="entry name" value="AAA_22"/>
    <property type="match status" value="1"/>
</dbReference>
<dbReference type="AlphaFoldDB" id="A0A0B2UM85"/>
<dbReference type="InterPro" id="IPR027417">
    <property type="entry name" value="P-loop_NTPase"/>
</dbReference>
<evidence type="ECO:0000259" key="3">
    <source>
        <dbReference type="SMART" id="SM00382"/>
    </source>
</evidence>
<gene>
    <name evidence="4" type="ORF">M896_030720</name>
</gene>
<evidence type="ECO:0000313" key="5">
    <source>
        <dbReference type="Proteomes" id="UP000031056"/>
    </source>
</evidence>
<comment type="similarity">
    <text evidence="1">Belongs to the CDC6/cdc18 family.</text>
</comment>
<keyword evidence="2" id="KW-0235">DNA replication</keyword>
<dbReference type="Proteomes" id="UP000031056">
    <property type="component" value="Unassembled WGS sequence"/>
</dbReference>
<dbReference type="VEuPathDB" id="MicrosporidiaDB:M896_030720"/>
<dbReference type="InterPro" id="IPR049945">
    <property type="entry name" value="AAA_22"/>
</dbReference>
<dbReference type="HOGENOM" id="CLU_012774_5_0_1"/>
<dbReference type="GO" id="GO:0016887">
    <property type="term" value="F:ATP hydrolysis activity"/>
    <property type="evidence" value="ECO:0007669"/>
    <property type="project" value="InterPro"/>
</dbReference>
<dbReference type="PANTHER" id="PTHR10763">
    <property type="entry name" value="CELL DIVISION CONTROL PROTEIN 6-RELATED"/>
    <property type="match status" value="1"/>
</dbReference>
<reference evidence="4 5" key="1">
    <citation type="journal article" date="2014" name="MBio">
        <title>The Ordospora colligata genome; evolution of extreme reduction in microsporidia and host-to-parasite horizontal gene transfer.</title>
        <authorList>
            <person name="Pombert J.-F."/>
            <person name="Haag K.L."/>
            <person name="Beidas S."/>
            <person name="Ebert D."/>
            <person name="Keeling P.J."/>
        </authorList>
    </citation>
    <scope>NUCLEOTIDE SEQUENCE [LARGE SCALE GENOMIC DNA]</scope>
    <source>
        <strain evidence="4 5">OC4</strain>
    </source>
</reference>
<dbReference type="InParanoid" id="A0A0B2UM85"/>
<sequence length="341" mass="39474">MVVECREQEYLKLEKYLDMLMNAGRGGIVYISGVPGSGKTYTLSKLLDNRNVIHAFVNVMEFRKKSDVFKMIAKEMECTQCEKILTASDLKKHMEVCEEWHVVVIDEIDMLAGRSQRILYNLFEIPCAERGKLAMFLISNTMDLPERMFEPKVCSRMGGLRVNFAPYTSDQLVRIVGAREMDRKCIELVSKRIGAVSGDARRVYDVMSRIEEDSKGDANVIDANEVMKKMYTPVYVKYLQEIKFDAKVMLRLMSVGMGGRSILEVYEEMEGFYKRMKMETIDYFRFEDVVVKLVEYGMLKRMKNGRQILMMILSEEIEKVLGDDLEYVMISKAIRVNVADR</sequence>
<protein>
    <submittedName>
        <fullName evidence="4">Cdc6-like protein</fullName>
    </submittedName>
</protein>
<organism evidence="4 5">
    <name type="scientific">Ordospora colligata OC4</name>
    <dbReference type="NCBI Taxonomy" id="1354746"/>
    <lineage>
        <taxon>Eukaryota</taxon>
        <taxon>Fungi</taxon>
        <taxon>Fungi incertae sedis</taxon>
        <taxon>Microsporidia</taxon>
        <taxon>Ordosporidae</taxon>
        <taxon>Ordospora</taxon>
    </lineage>
</organism>